<keyword evidence="3" id="KW-1185">Reference proteome</keyword>
<evidence type="ECO:0000313" key="3">
    <source>
        <dbReference type="Proteomes" id="UP000295060"/>
    </source>
</evidence>
<dbReference type="RefSeq" id="WP_134129874.1">
    <property type="nucleotide sequence ID" value="NZ_SODU01000002.1"/>
</dbReference>
<keyword evidence="1" id="KW-1133">Transmembrane helix</keyword>
<keyword evidence="1" id="KW-0472">Membrane</keyword>
<evidence type="ECO:0008006" key="4">
    <source>
        <dbReference type="Google" id="ProtNLM"/>
    </source>
</evidence>
<proteinExistence type="predicted"/>
<protein>
    <recommendedName>
        <fullName evidence="4">Excalibur calcium-binding domain-containing protein</fullName>
    </recommendedName>
</protein>
<dbReference type="Proteomes" id="UP000295060">
    <property type="component" value="Unassembled WGS sequence"/>
</dbReference>
<evidence type="ECO:0000256" key="1">
    <source>
        <dbReference type="SAM" id="Phobius"/>
    </source>
</evidence>
<organism evidence="2 3">
    <name type="scientific">Kribbella pratensis</name>
    <dbReference type="NCBI Taxonomy" id="2512112"/>
    <lineage>
        <taxon>Bacteria</taxon>
        <taxon>Bacillati</taxon>
        <taxon>Actinomycetota</taxon>
        <taxon>Actinomycetes</taxon>
        <taxon>Propionibacteriales</taxon>
        <taxon>Kribbellaceae</taxon>
        <taxon>Kribbella</taxon>
    </lineage>
</organism>
<dbReference type="EMBL" id="SODU01000002">
    <property type="protein sequence ID" value="TDW89500.1"/>
    <property type="molecule type" value="Genomic_DNA"/>
</dbReference>
<accession>A0ABY2FEE2</accession>
<reference evidence="2 3" key="1">
    <citation type="submission" date="2019-03" db="EMBL/GenBank/DDBJ databases">
        <title>Genomic Encyclopedia of Type Strains, Phase III (KMG-III): the genomes of soil and plant-associated and newly described type strains.</title>
        <authorList>
            <person name="Whitman W."/>
        </authorList>
    </citation>
    <scope>NUCLEOTIDE SEQUENCE [LARGE SCALE GENOMIC DNA]</scope>
    <source>
        <strain evidence="2 3">VKMAc-2574</strain>
    </source>
</reference>
<sequence length="218" mass="23757">MNGEPSTRTHCHPRNERGNATLAALGGVAVGVILVLLTWLVVLMTKDDPAPRAADTSPPTEVATSAPVSVITKTVVPKPTVKGTSNPAPAGGDVRSLPAGLFCRDLKAKGYGYVAAVDYWRLHRQPNQMDADRNGIPCETVYPRSDVAAYWNGREISGVVFWSAGLYCRDLVARGASYSEAVRYWWYYGMPDRMDADRNGIPCETVYSAATVNAFWFL</sequence>
<keyword evidence="1" id="KW-0812">Transmembrane</keyword>
<name>A0ABY2FEE2_9ACTN</name>
<comment type="caution">
    <text evidence="2">The sequence shown here is derived from an EMBL/GenBank/DDBJ whole genome shotgun (WGS) entry which is preliminary data.</text>
</comment>
<evidence type="ECO:0000313" key="2">
    <source>
        <dbReference type="EMBL" id="TDW89500.1"/>
    </source>
</evidence>
<feature type="transmembrane region" description="Helical" evidence="1">
    <location>
        <begin position="20"/>
        <end position="42"/>
    </location>
</feature>
<gene>
    <name evidence="2" type="ORF">EV137_3295</name>
</gene>